<proteinExistence type="predicted"/>
<evidence type="ECO:0000313" key="4">
    <source>
        <dbReference type="Proteomes" id="UP001488805"/>
    </source>
</evidence>
<name>A0AAW1ERJ5_ZOAVI</name>
<evidence type="ECO:0000256" key="1">
    <source>
        <dbReference type="SAM" id="MobiDB-lite"/>
    </source>
</evidence>
<sequence length="94" mass="10088">MWLSIIIIIIIIIIGVGPPTPTCLRTKRGELSRLAALFGESKSGSHGFEVGQACHGPSRGPRMDSAGESLRVSPISMEIGRERLPQQTGSFTID</sequence>
<feature type="region of interest" description="Disordered" evidence="1">
    <location>
        <begin position="48"/>
        <end position="67"/>
    </location>
</feature>
<comment type="caution">
    <text evidence="3">The sequence shown here is derived from an EMBL/GenBank/DDBJ whole genome shotgun (WGS) entry which is preliminary data.</text>
</comment>
<keyword evidence="2" id="KW-0472">Membrane</keyword>
<dbReference type="AlphaFoldDB" id="A0AAW1ERJ5"/>
<keyword evidence="2" id="KW-0812">Transmembrane</keyword>
<dbReference type="Proteomes" id="UP001488805">
    <property type="component" value="Unassembled WGS sequence"/>
</dbReference>
<evidence type="ECO:0000313" key="3">
    <source>
        <dbReference type="EMBL" id="KAK9524665.1"/>
    </source>
</evidence>
<feature type="transmembrane region" description="Helical" evidence="2">
    <location>
        <begin position="6"/>
        <end position="24"/>
    </location>
</feature>
<evidence type="ECO:0008006" key="5">
    <source>
        <dbReference type="Google" id="ProtNLM"/>
    </source>
</evidence>
<protein>
    <recommendedName>
        <fullName evidence="5">Secreted protein</fullName>
    </recommendedName>
</protein>
<gene>
    <name evidence="3" type="ORF">VZT92_017036</name>
</gene>
<keyword evidence="4" id="KW-1185">Reference proteome</keyword>
<reference evidence="3 4" key="1">
    <citation type="journal article" date="2024" name="Genome Biol. Evol.">
        <title>Chromosome-level genome assembly of the viviparous eelpout Zoarces viviparus.</title>
        <authorList>
            <person name="Fuhrmann N."/>
            <person name="Brasseur M.V."/>
            <person name="Bakowski C.E."/>
            <person name="Podsiadlowski L."/>
            <person name="Prost S."/>
            <person name="Krehenwinkel H."/>
            <person name="Mayer C."/>
        </authorList>
    </citation>
    <scope>NUCLEOTIDE SEQUENCE [LARGE SCALE GENOMIC DNA]</scope>
    <source>
        <strain evidence="3">NO-MEL_2022_Ind0_liver</strain>
    </source>
</reference>
<keyword evidence="2" id="KW-1133">Transmembrane helix</keyword>
<organism evidence="3 4">
    <name type="scientific">Zoarces viviparus</name>
    <name type="common">Viviparous eelpout</name>
    <name type="synonym">Blennius viviparus</name>
    <dbReference type="NCBI Taxonomy" id="48416"/>
    <lineage>
        <taxon>Eukaryota</taxon>
        <taxon>Metazoa</taxon>
        <taxon>Chordata</taxon>
        <taxon>Craniata</taxon>
        <taxon>Vertebrata</taxon>
        <taxon>Euteleostomi</taxon>
        <taxon>Actinopterygii</taxon>
        <taxon>Neopterygii</taxon>
        <taxon>Teleostei</taxon>
        <taxon>Neoteleostei</taxon>
        <taxon>Acanthomorphata</taxon>
        <taxon>Eupercaria</taxon>
        <taxon>Perciformes</taxon>
        <taxon>Cottioidei</taxon>
        <taxon>Zoarcales</taxon>
        <taxon>Zoarcidae</taxon>
        <taxon>Zoarcinae</taxon>
        <taxon>Zoarces</taxon>
    </lineage>
</organism>
<evidence type="ECO:0000256" key="2">
    <source>
        <dbReference type="SAM" id="Phobius"/>
    </source>
</evidence>
<accession>A0AAW1ERJ5</accession>
<dbReference type="EMBL" id="JBCEZU010000145">
    <property type="protein sequence ID" value="KAK9524665.1"/>
    <property type="molecule type" value="Genomic_DNA"/>
</dbReference>